<dbReference type="AlphaFoldDB" id="A0A6G1IU23"/>
<evidence type="ECO:0000256" key="1">
    <source>
        <dbReference type="ARBA" id="ARBA00022737"/>
    </source>
</evidence>
<keyword evidence="5" id="KW-1185">Reference proteome</keyword>
<dbReference type="InterPro" id="IPR002110">
    <property type="entry name" value="Ankyrin_rpt"/>
</dbReference>
<reference evidence="4" key="1">
    <citation type="journal article" date="2020" name="Stud. Mycol.">
        <title>101 Dothideomycetes genomes: a test case for predicting lifestyles and emergence of pathogens.</title>
        <authorList>
            <person name="Haridas S."/>
            <person name="Albert R."/>
            <person name="Binder M."/>
            <person name="Bloem J."/>
            <person name="Labutti K."/>
            <person name="Salamov A."/>
            <person name="Andreopoulos B."/>
            <person name="Baker S."/>
            <person name="Barry K."/>
            <person name="Bills G."/>
            <person name="Bluhm B."/>
            <person name="Cannon C."/>
            <person name="Castanera R."/>
            <person name="Culley D."/>
            <person name="Daum C."/>
            <person name="Ezra D."/>
            <person name="Gonzalez J."/>
            <person name="Henrissat B."/>
            <person name="Kuo A."/>
            <person name="Liang C."/>
            <person name="Lipzen A."/>
            <person name="Lutzoni F."/>
            <person name="Magnuson J."/>
            <person name="Mondo S."/>
            <person name="Nolan M."/>
            <person name="Ohm R."/>
            <person name="Pangilinan J."/>
            <person name="Park H.-J."/>
            <person name="Ramirez L."/>
            <person name="Alfaro M."/>
            <person name="Sun H."/>
            <person name="Tritt A."/>
            <person name="Yoshinaga Y."/>
            <person name="Zwiers L.-H."/>
            <person name="Turgeon B."/>
            <person name="Goodwin S."/>
            <person name="Spatafora J."/>
            <person name="Crous P."/>
            <person name="Grigoriev I."/>
        </authorList>
    </citation>
    <scope>NUCLEOTIDE SEQUENCE</scope>
    <source>
        <strain evidence="4">CBS 122367</strain>
    </source>
</reference>
<dbReference type="InterPro" id="IPR051631">
    <property type="entry name" value="Ankyrin-KH/SAM_domain"/>
</dbReference>
<feature type="repeat" description="ANK" evidence="3">
    <location>
        <begin position="51"/>
        <end position="78"/>
    </location>
</feature>
<proteinExistence type="predicted"/>
<dbReference type="EMBL" id="MU005591">
    <property type="protein sequence ID" value="KAF2681480.1"/>
    <property type="molecule type" value="Genomic_DNA"/>
</dbReference>
<dbReference type="InterPro" id="IPR036770">
    <property type="entry name" value="Ankyrin_rpt-contain_sf"/>
</dbReference>
<dbReference type="PROSITE" id="PS50297">
    <property type="entry name" value="ANK_REP_REGION"/>
    <property type="match status" value="2"/>
</dbReference>
<feature type="non-terminal residue" evidence="4">
    <location>
        <position position="1"/>
    </location>
</feature>
<dbReference type="Pfam" id="PF12796">
    <property type="entry name" value="Ank_2"/>
    <property type="match status" value="1"/>
</dbReference>
<name>A0A6G1IU23_9PLEO</name>
<gene>
    <name evidence="4" type="ORF">K458DRAFT_239789</name>
</gene>
<dbReference type="PROSITE" id="PS50088">
    <property type="entry name" value="ANK_REPEAT"/>
    <property type="match status" value="2"/>
</dbReference>
<dbReference type="Proteomes" id="UP000799291">
    <property type="component" value="Unassembled WGS sequence"/>
</dbReference>
<dbReference type="PANTHER" id="PTHR23206:SF8">
    <property type="entry name" value="ANKYRIN REPEAT AND KH DOMAIN-CONTAINING 1"/>
    <property type="match status" value="1"/>
</dbReference>
<dbReference type="SUPFAM" id="SSF48403">
    <property type="entry name" value="Ankyrin repeat"/>
    <property type="match status" value="1"/>
</dbReference>
<protein>
    <submittedName>
        <fullName evidence="4">Ankyrin</fullName>
    </submittedName>
</protein>
<evidence type="ECO:0000313" key="5">
    <source>
        <dbReference type="Proteomes" id="UP000799291"/>
    </source>
</evidence>
<evidence type="ECO:0000256" key="3">
    <source>
        <dbReference type="PROSITE-ProRule" id="PRU00023"/>
    </source>
</evidence>
<feature type="repeat" description="ANK" evidence="3">
    <location>
        <begin position="17"/>
        <end position="49"/>
    </location>
</feature>
<organism evidence="4 5">
    <name type="scientific">Lentithecium fluviatile CBS 122367</name>
    <dbReference type="NCBI Taxonomy" id="1168545"/>
    <lineage>
        <taxon>Eukaryota</taxon>
        <taxon>Fungi</taxon>
        <taxon>Dikarya</taxon>
        <taxon>Ascomycota</taxon>
        <taxon>Pezizomycotina</taxon>
        <taxon>Dothideomycetes</taxon>
        <taxon>Pleosporomycetidae</taxon>
        <taxon>Pleosporales</taxon>
        <taxon>Massarineae</taxon>
        <taxon>Lentitheciaceae</taxon>
        <taxon>Lentithecium</taxon>
    </lineage>
</organism>
<dbReference type="SMART" id="SM00248">
    <property type="entry name" value="ANK"/>
    <property type="match status" value="2"/>
</dbReference>
<dbReference type="GO" id="GO:0005737">
    <property type="term" value="C:cytoplasm"/>
    <property type="evidence" value="ECO:0007669"/>
    <property type="project" value="TreeGrafter"/>
</dbReference>
<evidence type="ECO:0000313" key="4">
    <source>
        <dbReference type="EMBL" id="KAF2681480.1"/>
    </source>
</evidence>
<dbReference type="PANTHER" id="PTHR23206">
    <property type="entry name" value="MASK PROTEIN"/>
    <property type="match status" value="1"/>
</dbReference>
<accession>A0A6G1IU23</accession>
<dbReference type="OrthoDB" id="3664645at2759"/>
<sequence length="78" mass="8704">VQLLVGRGANVEHENKLGHTTLIQAVEVGDERMVELLLDKGADIERKDPKFKFAPLVWAIREGCEEVVQLLVKRGANL</sequence>
<dbReference type="Gene3D" id="1.25.40.20">
    <property type="entry name" value="Ankyrin repeat-containing domain"/>
    <property type="match status" value="1"/>
</dbReference>
<feature type="non-terminal residue" evidence="4">
    <location>
        <position position="78"/>
    </location>
</feature>
<evidence type="ECO:0000256" key="2">
    <source>
        <dbReference type="ARBA" id="ARBA00023043"/>
    </source>
</evidence>
<keyword evidence="2 3" id="KW-0040">ANK repeat</keyword>
<keyword evidence="1" id="KW-0677">Repeat</keyword>